<feature type="region of interest" description="Disordered" evidence="1">
    <location>
        <begin position="39"/>
        <end position="132"/>
    </location>
</feature>
<feature type="region of interest" description="Disordered" evidence="1">
    <location>
        <begin position="400"/>
        <end position="422"/>
    </location>
</feature>
<reference evidence="3 4" key="1">
    <citation type="journal article" date="2014" name="BMC Genomics">
        <title>Oil accumulation mechanisms of the oleaginous microalga Chlorella protothecoides revealed through its genome, transcriptomes, and proteomes.</title>
        <authorList>
            <person name="Gao C."/>
            <person name="Wang Y."/>
            <person name="Shen Y."/>
            <person name="Yan D."/>
            <person name="He X."/>
            <person name="Dai J."/>
            <person name="Wu Q."/>
        </authorList>
    </citation>
    <scope>NUCLEOTIDE SEQUENCE [LARGE SCALE GENOMIC DNA]</scope>
    <source>
        <strain evidence="3 4">0710</strain>
    </source>
</reference>
<name>A0A087SRZ0_AUXPR</name>
<feature type="domain" description="BZIP" evidence="2">
    <location>
        <begin position="107"/>
        <end position="172"/>
    </location>
</feature>
<sequence>MNQDFVEGGAPPPLAPDPLELTGMAWDLDVEAFLDDYLKDVDAGPPDPFGTYPASLPIPTQEPGVKSEADPSSSEGLSDRLAKQTLDPQSGADCRGTPSPPPRAGKAQGVRKQTALQEKNRRAQRRFRERQKMKVAELEEQVATLTLQLDRVTGERAALASHASRLEAALAAATAREEAAAGDLRLTLREGQSQSLTAEELRGMTPAELARYYKAYVNELAQSLRASLAGLRALFQGKLAGIRARRRGVVEALARAEPVGTGTRPLAALYLASHEAARGLREALREEHILVLDFESTVFKHVLSGLQVAQLMIHSFPWTPDCLALCTWVAAEAGDADALGALAAEAQRKAAAAAPHPGGGVGPAGPFASPFLADSGVNAGALAAQQHALAPLALAPRSASGLSLPSPPHSMPGPGSSGTQHNGLCGPGMPFVSIGFGGMGSGGPAPGMLPVHTAS</sequence>
<dbReference type="EMBL" id="KL662171">
    <property type="protein sequence ID" value="KFM28494.1"/>
    <property type="molecule type" value="Genomic_DNA"/>
</dbReference>
<dbReference type="KEGG" id="apro:F751_5721"/>
<evidence type="ECO:0000256" key="1">
    <source>
        <dbReference type="SAM" id="MobiDB-lite"/>
    </source>
</evidence>
<keyword evidence="4" id="KW-1185">Reference proteome</keyword>
<dbReference type="RefSeq" id="XP_011401513.1">
    <property type="nucleotide sequence ID" value="XM_011403211.1"/>
</dbReference>
<dbReference type="Proteomes" id="UP000028924">
    <property type="component" value="Unassembled WGS sequence"/>
</dbReference>
<accession>A0A087SRZ0</accession>
<organism evidence="3 4">
    <name type="scientific">Auxenochlorella protothecoides</name>
    <name type="common">Green microalga</name>
    <name type="synonym">Chlorella protothecoides</name>
    <dbReference type="NCBI Taxonomy" id="3075"/>
    <lineage>
        <taxon>Eukaryota</taxon>
        <taxon>Viridiplantae</taxon>
        <taxon>Chlorophyta</taxon>
        <taxon>core chlorophytes</taxon>
        <taxon>Trebouxiophyceae</taxon>
        <taxon>Chlorellales</taxon>
        <taxon>Chlorellaceae</taxon>
        <taxon>Auxenochlorella</taxon>
    </lineage>
</organism>
<proteinExistence type="predicted"/>
<dbReference type="Gene3D" id="1.20.5.170">
    <property type="match status" value="1"/>
</dbReference>
<gene>
    <name evidence="3" type="ORF">F751_5721</name>
</gene>
<dbReference type="InterPro" id="IPR004827">
    <property type="entry name" value="bZIP"/>
</dbReference>
<dbReference type="GeneID" id="23617112"/>
<dbReference type="SUPFAM" id="SSF57959">
    <property type="entry name" value="Leucine zipper domain"/>
    <property type="match status" value="1"/>
</dbReference>
<dbReference type="OrthoDB" id="548708at2759"/>
<protein>
    <recommendedName>
        <fullName evidence="2">BZIP domain-containing protein</fullName>
    </recommendedName>
</protein>
<evidence type="ECO:0000313" key="3">
    <source>
        <dbReference type="EMBL" id="KFM28494.1"/>
    </source>
</evidence>
<dbReference type="GO" id="GO:0003700">
    <property type="term" value="F:DNA-binding transcription factor activity"/>
    <property type="evidence" value="ECO:0007669"/>
    <property type="project" value="InterPro"/>
</dbReference>
<dbReference type="AlphaFoldDB" id="A0A087SRZ0"/>
<dbReference type="SMART" id="SM00338">
    <property type="entry name" value="BRLZ"/>
    <property type="match status" value="1"/>
</dbReference>
<dbReference type="InterPro" id="IPR046347">
    <property type="entry name" value="bZIP_sf"/>
</dbReference>
<evidence type="ECO:0000313" key="4">
    <source>
        <dbReference type="Proteomes" id="UP000028924"/>
    </source>
</evidence>
<evidence type="ECO:0000259" key="2">
    <source>
        <dbReference type="SMART" id="SM00338"/>
    </source>
</evidence>